<dbReference type="PROSITE" id="PS50088">
    <property type="entry name" value="ANK_REPEAT"/>
    <property type="match status" value="2"/>
</dbReference>
<proteinExistence type="predicted"/>
<keyword evidence="6" id="KW-1185">Reference proteome</keyword>
<feature type="repeat" description="ANK" evidence="3">
    <location>
        <begin position="24"/>
        <end position="56"/>
    </location>
</feature>
<evidence type="ECO:0000313" key="6">
    <source>
        <dbReference type="Proteomes" id="UP000011087"/>
    </source>
</evidence>
<evidence type="ECO:0000313" key="4">
    <source>
        <dbReference type="EMBL" id="EKX34067.1"/>
    </source>
</evidence>
<evidence type="ECO:0000313" key="5">
    <source>
        <dbReference type="EnsemblProtists" id="EKX34067"/>
    </source>
</evidence>
<dbReference type="SMART" id="SM00248">
    <property type="entry name" value="ANK"/>
    <property type="match status" value="2"/>
</dbReference>
<organism evidence="4">
    <name type="scientific">Guillardia theta (strain CCMP2712)</name>
    <name type="common">Cryptophyte</name>
    <dbReference type="NCBI Taxonomy" id="905079"/>
    <lineage>
        <taxon>Eukaryota</taxon>
        <taxon>Cryptophyceae</taxon>
        <taxon>Pyrenomonadales</taxon>
        <taxon>Geminigeraceae</taxon>
        <taxon>Guillardia</taxon>
    </lineage>
</organism>
<dbReference type="RefSeq" id="XP_005821047.1">
    <property type="nucleotide sequence ID" value="XM_005820990.1"/>
</dbReference>
<dbReference type="GeneID" id="17290811"/>
<reference evidence="4 6" key="1">
    <citation type="journal article" date="2012" name="Nature">
        <title>Algal genomes reveal evolutionary mosaicism and the fate of nucleomorphs.</title>
        <authorList>
            <consortium name="DOE Joint Genome Institute"/>
            <person name="Curtis B.A."/>
            <person name="Tanifuji G."/>
            <person name="Burki F."/>
            <person name="Gruber A."/>
            <person name="Irimia M."/>
            <person name="Maruyama S."/>
            <person name="Arias M.C."/>
            <person name="Ball S.G."/>
            <person name="Gile G.H."/>
            <person name="Hirakawa Y."/>
            <person name="Hopkins J.F."/>
            <person name="Kuo A."/>
            <person name="Rensing S.A."/>
            <person name="Schmutz J."/>
            <person name="Symeonidi A."/>
            <person name="Elias M."/>
            <person name="Eveleigh R.J."/>
            <person name="Herman E.K."/>
            <person name="Klute M.J."/>
            <person name="Nakayama T."/>
            <person name="Obornik M."/>
            <person name="Reyes-Prieto A."/>
            <person name="Armbrust E.V."/>
            <person name="Aves S.J."/>
            <person name="Beiko R.G."/>
            <person name="Coutinho P."/>
            <person name="Dacks J.B."/>
            <person name="Durnford D.G."/>
            <person name="Fast N.M."/>
            <person name="Green B.R."/>
            <person name="Grisdale C.J."/>
            <person name="Hempel F."/>
            <person name="Henrissat B."/>
            <person name="Hoppner M.P."/>
            <person name="Ishida K."/>
            <person name="Kim E."/>
            <person name="Koreny L."/>
            <person name="Kroth P.G."/>
            <person name="Liu Y."/>
            <person name="Malik S.B."/>
            <person name="Maier U.G."/>
            <person name="McRose D."/>
            <person name="Mock T."/>
            <person name="Neilson J.A."/>
            <person name="Onodera N.T."/>
            <person name="Poole A.M."/>
            <person name="Pritham E.J."/>
            <person name="Richards T.A."/>
            <person name="Rocap G."/>
            <person name="Roy S.W."/>
            <person name="Sarai C."/>
            <person name="Schaack S."/>
            <person name="Shirato S."/>
            <person name="Slamovits C.H."/>
            <person name="Spencer D.F."/>
            <person name="Suzuki S."/>
            <person name="Worden A.Z."/>
            <person name="Zauner S."/>
            <person name="Barry K."/>
            <person name="Bell C."/>
            <person name="Bharti A.K."/>
            <person name="Crow J.A."/>
            <person name="Grimwood J."/>
            <person name="Kramer R."/>
            <person name="Lindquist E."/>
            <person name="Lucas S."/>
            <person name="Salamov A."/>
            <person name="McFadden G.I."/>
            <person name="Lane C.E."/>
            <person name="Keeling P.J."/>
            <person name="Gray M.W."/>
            <person name="Grigoriev I.V."/>
            <person name="Archibald J.M."/>
        </authorList>
    </citation>
    <scope>NUCLEOTIDE SEQUENCE</scope>
    <source>
        <strain evidence="4 6">CCMP2712</strain>
    </source>
</reference>
<name>L1ID86_GUITC</name>
<dbReference type="InterPro" id="IPR036770">
    <property type="entry name" value="Ankyrin_rpt-contain_sf"/>
</dbReference>
<dbReference type="EMBL" id="JH993120">
    <property type="protein sequence ID" value="EKX34067.1"/>
    <property type="molecule type" value="Genomic_DNA"/>
</dbReference>
<accession>L1ID86</accession>
<dbReference type="SUPFAM" id="SSF48403">
    <property type="entry name" value="Ankyrin repeat"/>
    <property type="match status" value="1"/>
</dbReference>
<dbReference type="STRING" id="905079.L1ID86"/>
<feature type="repeat" description="ANK" evidence="3">
    <location>
        <begin position="57"/>
        <end position="89"/>
    </location>
</feature>
<evidence type="ECO:0000256" key="3">
    <source>
        <dbReference type="PROSITE-ProRule" id="PRU00023"/>
    </source>
</evidence>
<dbReference type="KEGG" id="gtt:GUITHDRAFT_119737"/>
<dbReference type="HOGENOM" id="CLU_1838977_0_0_1"/>
<dbReference type="PANTHER" id="PTHR24171">
    <property type="entry name" value="ANKYRIN REPEAT DOMAIN-CONTAINING PROTEIN 39-RELATED"/>
    <property type="match status" value="1"/>
</dbReference>
<evidence type="ECO:0000256" key="1">
    <source>
        <dbReference type="ARBA" id="ARBA00022737"/>
    </source>
</evidence>
<dbReference type="Gene3D" id="1.25.40.20">
    <property type="entry name" value="Ankyrin repeat-containing domain"/>
    <property type="match status" value="1"/>
</dbReference>
<dbReference type="InterPro" id="IPR002110">
    <property type="entry name" value="Ankyrin_rpt"/>
</dbReference>
<dbReference type="Proteomes" id="UP000011087">
    <property type="component" value="Unassembled WGS sequence"/>
</dbReference>
<evidence type="ECO:0000256" key="2">
    <source>
        <dbReference type="ARBA" id="ARBA00023043"/>
    </source>
</evidence>
<reference evidence="5" key="3">
    <citation type="submission" date="2015-06" db="UniProtKB">
        <authorList>
            <consortium name="EnsemblProtists"/>
        </authorList>
    </citation>
    <scope>IDENTIFICATION</scope>
</reference>
<dbReference type="EnsemblProtists" id="EKX34067">
    <property type="protein sequence ID" value="EKX34067"/>
    <property type="gene ID" value="GUITHDRAFT_119737"/>
</dbReference>
<dbReference type="AlphaFoldDB" id="L1ID86"/>
<keyword evidence="1" id="KW-0677">Repeat</keyword>
<dbReference type="OrthoDB" id="539213at2759"/>
<dbReference type="PROSITE" id="PS50297">
    <property type="entry name" value="ANK_REP_REGION"/>
    <property type="match status" value="1"/>
</dbReference>
<reference evidence="6" key="2">
    <citation type="submission" date="2012-11" db="EMBL/GenBank/DDBJ databases">
        <authorList>
            <person name="Kuo A."/>
            <person name="Curtis B.A."/>
            <person name="Tanifuji G."/>
            <person name="Burki F."/>
            <person name="Gruber A."/>
            <person name="Irimia M."/>
            <person name="Maruyama S."/>
            <person name="Arias M.C."/>
            <person name="Ball S.G."/>
            <person name="Gile G.H."/>
            <person name="Hirakawa Y."/>
            <person name="Hopkins J.F."/>
            <person name="Rensing S.A."/>
            <person name="Schmutz J."/>
            <person name="Symeonidi A."/>
            <person name="Elias M."/>
            <person name="Eveleigh R.J."/>
            <person name="Herman E.K."/>
            <person name="Klute M.J."/>
            <person name="Nakayama T."/>
            <person name="Obornik M."/>
            <person name="Reyes-Prieto A."/>
            <person name="Armbrust E.V."/>
            <person name="Aves S.J."/>
            <person name="Beiko R.G."/>
            <person name="Coutinho P."/>
            <person name="Dacks J.B."/>
            <person name="Durnford D.G."/>
            <person name="Fast N.M."/>
            <person name="Green B.R."/>
            <person name="Grisdale C."/>
            <person name="Hempe F."/>
            <person name="Henrissat B."/>
            <person name="Hoppner M.P."/>
            <person name="Ishida K.-I."/>
            <person name="Kim E."/>
            <person name="Koreny L."/>
            <person name="Kroth P.G."/>
            <person name="Liu Y."/>
            <person name="Malik S.-B."/>
            <person name="Maier U.G."/>
            <person name="McRose D."/>
            <person name="Mock T."/>
            <person name="Neilson J.A."/>
            <person name="Onodera N.T."/>
            <person name="Poole A.M."/>
            <person name="Pritham E.J."/>
            <person name="Richards T.A."/>
            <person name="Rocap G."/>
            <person name="Roy S.W."/>
            <person name="Sarai C."/>
            <person name="Schaack S."/>
            <person name="Shirato S."/>
            <person name="Slamovits C.H."/>
            <person name="Spencer D.F."/>
            <person name="Suzuki S."/>
            <person name="Worden A.Z."/>
            <person name="Zauner S."/>
            <person name="Barry K."/>
            <person name="Bell C."/>
            <person name="Bharti A.K."/>
            <person name="Crow J.A."/>
            <person name="Grimwood J."/>
            <person name="Kramer R."/>
            <person name="Lindquist E."/>
            <person name="Lucas S."/>
            <person name="Salamov A."/>
            <person name="McFadden G.I."/>
            <person name="Lane C.E."/>
            <person name="Keeling P.J."/>
            <person name="Gray M.W."/>
            <person name="Grigoriev I.V."/>
            <person name="Archibald J.M."/>
        </authorList>
    </citation>
    <scope>NUCLEOTIDE SEQUENCE</scope>
    <source>
        <strain evidence="6">CCMP2712</strain>
    </source>
</reference>
<keyword evidence="2 3" id="KW-0040">ANK repeat</keyword>
<dbReference type="PaxDb" id="55529-EKX34067"/>
<protein>
    <submittedName>
        <fullName evidence="4 5">Uncharacterized protein</fullName>
    </submittedName>
</protein>
<dbReference type="Pfam" id="PF12796">
    <property type="entry name" value="Ank_2"/>
    <property type="match status" value="1"/>
</dbReference>
<gene>
    <name evidence="4" type="ORF">GUITHDRAFT_119737</name>
</gene>
<sequence length="140" mass="14993">MGAEACKPMTACCDSRTPYESSFIPTTALHSSAYRGSLPGIKFELDKGVDVDMVDERGLTALHFAAKEGHLDAVTELIKNGATTSIRAKGLMNMTAQEVDAVEQWFGPTGLAGKLPEHNPTNFHELPAGTCLEHLLHASP</sequence>